<reference evidence="1 2" key="1">
    <citation type="journal article" date="2015" name="Front. Microbiol.">
        <title>Genetic determinants of heat resistance in Escherichia coli.</title>
        <authorList>
            <person name="Mercer R.G."/>
            <person name="Zheng J."/>
            <person name="Garcia-Hernandez R."/>
            <person name="Ruan L."/>
            <person name="Ganzle M.G."/>
            <person name="McMullen L.M."/>
        </authorList>
    </citation>
    <scope>NUCLEOTIDE SEQUENCE [LARGE SCALE GENOMIC DNA]</scope>
    <source>
        <strain evidence="1 2">AW1.3</strain>
    </source>
</reference>
<dbReference type="RefSeq" id="WP_023276958.1">
    <property type="nucleotide sequence ID" value="NZ_BFLM01000043.1"/>
</dbReference>
<dbReference type="InterPro" id="IPR016912">
    <property type="entry name" value="Phage_P2_GpU"/>
</dbReference>
<dbReference type="PIRSF" id="PIRSF029208">
    <property type="entry name" value="Phage_tail_GPU"/>
    <property type="match status" value="1"/>
</dbReference>
<gene>
    <name evidence="1" type="ORF">ACU57_09775</name>
</gene>
<dbReference type="Pfam" id="PF06995">
    <property type="entry name" value="Phage_P2_GpU"/>
    <property type="match status" value="1"/>
</dbReference>
<organism evidence="1 2">
    <name type="scientific">Escherichia coli</name>
    <dbReference type="NCBI Taxonomy" id="562"/>
    <lineage>
        <taxon>Bacteria</taxon>
        <taxon>Pseudomonadati</taxon>
        <taxon>Pseudomonadota</taxon>
        <taxon>Gammaproteobacteria</taxon>
        <taxon>Enterobacterales</taxon>
        <taxon>Enterobacteriaceae</taxon>
        <taxon>Escherichia</taxon>
    </lineage>
</organism>
<dbReference type="PATRIC" id="fig|562.7813.peg.3136"/>
<dbReference type="Proteomes" id="UP000050556">
    <property type="component" value="Unassembled WGS sequence"/>
</dbReference>
<proteinExistence type="predicted"/>
<protein>
    <submittedName>
        <fullName evidence="1">Oxidoreductase</fullName>
    </submittedName>
</protein>
<evidence type="ECO:0000313" key="1">
    <source>
        <dbReference type="EMBL" id="KPO13430.1"/>
    </source>
</evidence>
<evidence type="ECO:0000313" key="2">
    <source>
        <dbReference type="Proteomes" id="UP000050556"/>
    </source>
</evidence>
<dbReference type="AlphaFoldDB" id="A0A0P7PMR1"/>
<dbReference type="EMBL" id="LDYI01000074">
    <property type="protein sequence ID" value="KPO13430.1"/>
    <property type="molecule type" value="Genomic_DNA"/>
</dbReference>
<sequence length="149" mass="16940">MMMILGMFPFSLQTTPYQSANKTNSWRHVKNDRVGKSPRYQFIGADEEPFVLSGTLYPEISGGDVSLVMLETMAFSGRPWPLIEGTGRIYGMYVIEQITQNRTEFFKDGKAKKIDFTLNLKRVSEDIREKLAEITNDDVLSMVKAGVNF</sequence>
<accession>A0A0P7PMR1</accession>
<name>A0A0P7PMR1_ECOLX</name>
<comment type="caution">
    <text evidence="1">The sequence shown here is derived from an EMBL/GenBank/DDBJ whole genome shotgun (WGS) entry which is preliminary data.</text>
</comment>
<dbReference type="InterPro" id="IPR009734">
    <property type="entry name" value="Myoviridae_GpU"/>
</dbReference>